<reference evidence="1 2" key="1">
    <citation type="journal article" date="2016" name="Front. Microbiol.">
        <title>Comparative Genomic Analysis Reveals a Diverse Repertoire of Genes Involved in Prokaryote-Eukaryote Interactions within the Pseudovibrio Genus.</title>
        <authorList>
            <person name="Romano S."/>
            <person name="Fernandez-Guerra A."/>
            <person name="Reen F.J."/>
            <person name="Glockner F.O."/>
            <person name="Crowley S.P."/>
            <person name="O'Sullivan O."/>
            <person name="Cotter P.D."/>
            <person name="Adams C."/>
            <person name="Dobson A.D."/>
            <person name="O'Gara F."/>
        </authorList>
    </citation>
    <scope>NUCLEOTIDE SEQUENCE [LARGE SCALE GENOMIC DNA]</scope>
    <source>
        <strain evidence="1 2">Ad2</strain>
    </source>
</reference>
<evidence type="ECO:0000313" key="2">
    <source>
        <dbReference type="Proteomes" id="UP000076577"/>
    </source>
</evidence>
<proteinExistence type="predicted"/>
<comment type="caution">
    <text evidence="1">The sequence shown here is derived from an EMBL/GenBank/DDBJ whole genome shotgun (WGS) entry which is preliminary data.</text>
</comment>
<organism evidence="1 2">
    <name type="scientific">Pseudovibrio axinellae</name>
    <dbReference type="NCBI Taxonomy" id="989403"/>
    <lineage>
        <taxon>Bacteria</taxon>
        <taxon>Pseudomonadati</taxon>
        <taxon>Pseudomonadota</taxon>
        <taxon>Alphaproteobacteria</taxon>
        <taxon>Hyphomicrobiales</taxon>
        <taxon>Stappiaceae</taxon>
        <taxon>Pseudovibrio</taxon>
    </lineage>
</organism>
<dbReference type="AlphaFoldDB" id="A0A165TXD5"/>
<dbReference type="InterPro" id="IPR046561">
    <property type="entry name" value="DUF6716"/>
</dbReference>
<dbReference type="Pfam" id="PF20471">
    <property type="entry name" value="DUF6716"/>
    <property type="match status" value="1"/>
</dbReference>
<dbReference type="Proteomes" id="UP000076577">
    <property type="component" value="Unassembled WGS sequence"/>
</dbReference>
<sequence>MGLIVAADSYLPHALKVHEAFQNKNWSISLILCSQNGQITLSKRQLKRFQVAHIEIEDQHLSLDDLKSNTGFLCKYDAVYLGLPAHHARNELRILKGTKTDKPPITISAFPGVLYYIQTYGQWCRAGSDILLFNDRRTFADYAKACKYLFGTTSENAVLFGYPSFANLPANNNGKNLVYVDQNILPKRKTDRKNLFTKIISIGEKNDFEKVVFLARNRPEEKSNHNNATCSHVETIVSEICNEGSSQIGVEVNYGSPQDVLLDCKLCLGINSTVLLYSMFLGIPTAPLKTPGAFGRFGGVRLFQKTRMAMSINELLNGRTVKMPTKEWSDANLLPSTDANKNLLLETVEARIATPLPARCLPNKLGTLMIARFICRAFDILLHYKV</sequence>
<keyword evidence="2" id="KW-1185">Reference proteome</keyword>
<gene>
    <name evidence="1" type="ORF">PsAD2_04181</name>
</gene>
<accession>A0A165TXD5</accession>
<evidence type="ECO:0000313" key="1">
    <source>
        <dbReference type="EMBL" id="KZL07209.1"/>
    </source>
</evidence>
<protein>
    <submittedName>
        <fullName evidence="1">Uncharacterized protein</fullName>
    </submittedName>
</protein>
<dbReference type="STRING" id="989403.SAMN05421798_1337"/>
<dbReference type="EMBL" id="LMCB01000134">
    <property type="protein sequence ID" value="KZL07209.1"/>
    <property type="molecule type" value="Genomic_DNA"/>
</dbReference>
<name>A0A165TXD5_9HYPH</name>
<dbReference type="PATRIC" id="fig|989403.3.peg.4564"/>